<reference evidence="2" key="1">
    <citation type="submission" date="2023-03" db="EMBL/GenBank/DDBJ databases">
        <title>Massive genome expansion in bonnet fungi (Mycena s.s.) driven by repeated elements and novel gene families across ecological guilds.</title>
        <authorList>
            <consortium name="Lawrence Berkeley National Laboratory"/>
            <person name="Harder C.B."/>
            <person name="Miyauchi S."/>
            <person name="Viragh M."/>
            <person name="Kuo A."/>
            <person name="Thoen E."/>
            <person name="Andreopoulos B."/>
            <person name="Lu D."/>
            <person name="Skrede I."/>
            <person name="Drula E."/>
            <person name="Henrissat B."/>
            <person name="Morin E."/>
            <person name="Kohler A."/>
            <person name="Barry K."/>
            <person name="LaButti K."/>
            <person name="Morin E."/>
            <person name="Salamov A."/>
            <person name="Lipzen A."/>
            <person name="Mereny Z."/>
            <person name="Hegedus B."/>
            <person name="Baldrian P."/>
            <person name="Stursova M."/>
            <person name="Weitz H."/>
            <person name="Taylor A."/>
            <person name="Grigoriev I.V."/>
            <person name="Nagy L.G."/>
            <person name="Martin F."/>
            <person name="Kauserud H."/>
        </authorList>
    </citation>
    <scope>NUCLEOTIDE SEQUENCE</scope>
    <source>
        <strain evidence="2">9284</strain>
    </source>
</reference>
<dbReference type="Proteomes" id="UP001221142">
    <property type="component" value="Unassembled WGS sequence"/>
</dbReference>
<evidence type="ECO:0000256" key="1">
    <source>
        <dbReference type="SAM" id="MobiDB-lite"/>
    </source>
</evidence>
<feature type="region of interest" description="Disordered" evidence="1">
    <location>
        <begin position="239"/>
        <end position="289"/>
    </location>
</feature>
<comment type="caution">
    <text evidence="2">The sequence shown here is derived from an EMBL/GenBank/DDBJ whole genome shotgun (WGS) entry which is preliminary data.</text>
</comment>
<protein>
    <submittedName>
        <fullName evidence="2">Uncharacterized protein</fullName>
    </submittedName>
</protein>
<proteinExistence type="predicted"/>
<dbReference type="AlphaFoldDB" id="A0AAD7F834"/>
<feature type="compositionally biased region" description="Low complexity" evidence="1">
    <location>
        <begin position="144"/>
        <end position="156"/>
    </location>
</feature>
<sequence>MLSGMILEEEECHTRLQRYLNVQPVTTTILHFLRSLPDGMLMVPDIVQTHVAAHRDVPDKDELNGLSISRLLFYLWIPNMVFPMPLYLEKPAARLATPSSRPSALSSYLNPIGCSSDAQTDANDVWIECSRTLMRTRGLASGILSPSPLNHPSSLPGQRTEQQRPTLPPRSSSKKSPAHEHHKCSWCDWRAGTAFQVASKWRDSRVLVLNLRYEGCRRQNSVWNVELKHAGQGGCVDGENGAQSAASGRCQDSRGVKDALRARRREGPRPGTSETTDYVIDDQKLESEI</sequence>
<dbReference type="EMBL" id="JARKIF010000047">
    <property type="protein sequence ID" value="KAJ7607928.1"/>
    <property type="molecule type" value="Genomic_DNA"/>
</dbReference>
<feature type="compositionally biased region" description="Polar residues" evidence="1">
    <location>
        <begin position="157"/>
        <end position="175"/>
    </location>
</feature>
<gene>
    <name evidence="2" type="ORF">FB45DRAFT_877500</name>
</gene>
<accession>A0AAD7F834</accession>
<name>A0AAD7F834_9AGAR</name>
<evidence type="ECO:0000313" key="2">
    <source>
        <dbReference type="EMBL" id="KAJ7607928.1"/>
    </source>
</evidence>
<evidence type="ECO:0000313" key="3">
    <source>
        <dbReference type="Proteomes" id="UP001221142"/>
    </source>
</evidence>
<feature type="region of interest" description="Disordered" evidence="1">
    <location>
        <begin position="144"/>
        <end position="179"/>
    </location>
</feature>
<keyword evidence="3" id="KW-1185">Reference proteome</keyword>
<organism evidence="2 3">
    <name type="scientific">Roridomyces roridus</name>
    <dbReference type="NCBI Taxonomy" id="1738132"/>
    <lineage>
        <taxon>Eukaryota</taxon>
        <taxon>Fungi</taxon>
        <taxon>Dikarya</taxon>
        <taxon>Basidiomycota</taxon>
        <taxon>Agaricomycotina</taxon>
        <taxon>Agaricomycetes</taxon>
        <taxon>Agaricomycetidae</taxon>
        <taxon>Agaricales</taxon>
        <taxon>Marasmiineae</taxon>
        <taxon>Mycenaceae</taxon>
        <taxon>Roridomyces</taxon>
    </lineage>
</organism>
<feature type="compositionally biased region" description="Basic and acidic residues" evidence="1">
    <location>
        <begin position="251"/>
        <end position="268"/>
    </location>
</feature>